<comment type="catalytic activity">
    <reaction evidence="1 9 10">
        <text>[protein]-peptidylproline (omega=180) = [protein]-peptidylproline (omega=0)</text>
        <dbReference type="Rhea" id="RHEA:16237"/>
        <dbReference type="Rhea" id="RHEA-COMP:10747"/>
        <dbReference type="Rhea" id="RHEA-COMP:10748"/>
        <dbReference type="ChEBI" id="CHEBI:83833"/>
        <dbReference type="ChEBI" id="CHEBI:83834"/>
        <dbReference type="EC" id="5.2.1.8"/>
    </reaction>
</comment>
<keyword evidence="4" id="KW-0963">Cytoplasm</keyword>
<evidence type="ECO:0000313" key="12">
    <source>
        <dbReference type="EMBL" id="EAR09913.1"/>
    </source>
</evidence>
<dbReference type="EC" id="5.2.1.8" evidence="10"/>
<evidence type="ECO:0000259" key="11">
    <source>
        <dbReference type="PROSITE" id="PS50059"/>
    </source>
</evidence>
<protein>
    <recommendedName>
        <fullName evidence="10">Peptidyl-prolyl cis-trans isomerase</fullName>
        <ecNumber evidence="10">5.2.1.8</ecNumber>
    </recommendedName>
</protein>
<comment type="subcellular location">
    <subcellularLocation>
        <location evidence="2">Cytoplasm</location>
    </subcellularLocation>
</comment>
<organism evidence="12 13">
    <name type="scientific">Reinekea blandensis MED297</name>
    <dbReference type="NCBI Taxonomy" id="314283"/>
    <lineage>
        <taxon>Bacteria</taxon>
        <taxon>Pseudomonadati</taxon>
        <taxon>Pseudomonadota</taxon>
        <taxon>Gammaproteobacteria</taxon>
        <taxon>Oceanospirillales</taxon>
        <taxon>Saccharospirillaceae</taxon>
        <taxon>Reinekea</taxon>
    </lineage>
</organism>
<keyword evidence="6" id="KW-0143">Chaperone</keyword>
<dbReference type="STRING" id="314283.MED297_06174"/>
<dbReference type="InterPro" id="IPR001179">
    <property type="entry name" value="PPIase_FKBP_dom"/>
</dbReference>
<evidence type="ECO:0000256" key="7">
    <source>
        <dbReference type="ARBA" id="ARBA00023235"/>
    </source>
</evidence>
<gene>
    <name evidence="12" type="ORF">MED297_06174</name>
</gene>
<keyword evidence="5 9" id="KW-0697">Rotamase</keyword>
<dbReference type="AlphaFoldDB" id="A4BDG9"/>
<comment type="similarity">
    <text evidence="3 10">Belongs to the FKBP-type PPIase family.</text>
</comment>
<sequence>MIEQNKVVSLNYTVKDDAGQVIDTSEGGDPLTYLHGHKNIIPGLEGALSGKAAGEEFDVTVQPEEAYGEYREEMVQVVPRSAFEGVESVEPGMVFTAQTQGGPLQLTVTGVEGDDITVDPNHPLAGKVLHFTGSVESVREASAEELEHGHVHGAGGHDH</sequence>
<evidence type="ECO:0000256" key="9">
    <source>
        <dbReference type="PROSITE-ProRule" id="PRU00277"/>
    </source>
</evidence>
<dbReference type="EMBL" id="AAOE01000007">
    <property type="protein sequence ID" value="EAR09913.1"/>
    <property type="molecule type" value="Genomic_DNA"/>
</dbReference>
<evidence type="ECO:0000256" key="2">
    <source>
        <dbReference type="ARBA" id="ARBA00004496"/>
    </source>
</evidence>
<dbReference type="OrthoDB" id="9808891at2"/>
<dbReference type="RefSeq" id="WP_008048471.1">
    <property type="nucleotide sequence ID" value="NZ_CH724155.1"/>
</dbReference>
<keyword evidence="7 9" id="KW-0413">Isomerase</keyword>
<accession>A4BDG9</accession>
<evidence type="ECO:0000256" key="6">
    <source>
        <dbReference type="ARBA" id="ARBA00023186"/>
    </source>
</evidence>
<dbReference type="GO" id="GO:0042026">
    <property type="term" value="P:protein refolding"/>
    <property type="evidence" value="ECO:0007669"/>
    <property type="project" value="UniProtKB-ARBA"/>
</dbReference>
<evidence type="ECO:0000256" key="8">
    <source>
        <dbReference type="ARBA" id="ARBA00037071"/>
    </source>
</evidence>
<dbReference type="Pfam" id="PF00254">
    <property type="entry name" value="FKBP_C"/>
    <property type="match status" value="1"/>
</dbReference>
<dbReference type="Proteomes" id="UP000005953">
    <property type="component" value="Unassembled WGS sequence"/>
</dbReference>
<reference evidence="12 13" key="1">
    <citation type="submission" date="2006-02" db="EMBL/GenBank/DDBJ databases">
        <authorList>
            <person name="Pinhassi J."/>
            <person name="Pedros-Alio C."/>
            <person name="Ferriera S."/>
            <person name="Johnson J."/>
            <person name="Kravitz S."/>
            <person name="Halpern A."/>
            <person name="Remington K."/>
            <person name="Beeson K."/>
            <person name="Tran B."/>
            <person name="Rogers Y.-H."/>
            <person name="Friedman R."/>
            <person name="Venter J.C."/>
        </authorList>
    </citation>
    <scope>NUCLEOTIDE SEQUENCE [LARGE SCALE GENOMIC DNA]</scope>
    <source>
        <strain evidence="12 13">MED297</strain>
    </source>
</reference>
<dbReference type="PANTHER" id="PTHR47861">
    <property type="entry name" value="FKBP-TYPE PEPTIDYL-PROLYL CIS-TRANS ISOMERASE SLYD"/>
    <property type="match status" value="1"/>
</dbReference>
<dbReference type="PANTHER" id="PTHR47861:SF3">
    <property type="entry name" value="FKBP-TYPE PEPTIDYL-PROLYL CIS-TRANS ISOMERASE SLYD"/>
    <property type="match status" value="1"/>
</dbReference>
<comment type="function">
    <text evidence="8">Also involved in hydrogenase metallocenter assembly, probably by participating in the nickel insertion step. This function in hydrogenase biosynthesis requires chaperone activity and the presence of the metal-binding domain, but not PPIase activity.</text>
</comment>
<evidence type="ECO:0000256" key="10">
    <source>
        <dbReference type="RuleBase" id="RU003915"/>
    </source>
</evidence>
<evidence type="ECO:0000313" key="13">
    <source>
        <dbReference type="Proteomes" id="UP000005953"/>
    </source>
</evidence>
<evidence type="ECO:0000256" key="5">
    <source>
        <dbReference type="ARBA" id="ARBA00023110"/>
    </source>
</evidence>
<dbReference type="GO" id="GO:0003755">
    <property type="term" value="F:peptidyl-prolyl cis-trans isomerase activity"/>
    <property type="evidence" value="ECO:0007669"/>
    <property type="project" value="UniProtKB-UniRule"/>
</dbReference>
<evidence type="ECO:0000256" key="1">
    <source>
        <dbReference type="ARBA" id="ARBA00000971"/>
    </source>
</evidence>
<evidence type="ECO:0000256" key="4">
    <source>
        <dbReference type="ARBA" id="ARBA00022490"/>
    </source>
</evidence>
<dbReference type="InterPro" id="IPR046357">
    <property type="entry name" value="PPIase_dom_sf"/>
</dbReference>
<feature type="domain" description="PPIase FKBP-type" evidence="11">
    <location>
        <begin position="5"/>
        <end position="82"/>
    </location>
</feature>
<dbReference type="Gene3D" id="3.10.50.40">
    <property type="match status" value="1"/>
</dbReference>
<keyword evidence="13" id="KW-1185">Reference proteome</keyword>
<evidence type="ECO:0000256" key="3">
    <source>
        <dbReference type="ARBA" id="ARBA00006577"/>
    </source>
</evidence>
<proteinExistence type="inferred from homology"/>
<name>A4BDG9_9GAMM</name>
<dbReference type="HOGENOM" id="CLU_098197_1_0_6"/>
<dbReference type="GO" id="GO:0005737">
    <property type="term" value="C:cytoplasm"/>
    <property type="evidence" value="ECO:0007669"/>
    <property type="project" value="UniProtKB-SubCell"/>
</dbReference>
<dbReference type="PROSITE" id="PS50059">
    <property type="entry name" value="FKBP_PPIASE"/>
    <property type="match status" value="1"/>
</dbReference>
<dbReference type="SUPFAM" id="SSF54534">
    <property type="entry name" value="FKBP-like"/>
    <property type="match status" value="1"/>
</dbReference>
<comment type="caution">
    <text evidence="12">The sequence shown here is derived from an EMBL/GenBank/DDBJ whole genome shotgun (WGS) entry which is preliminary data.</text>
</comment>